<name>A2SNK9_METPP</name>
<dbReference type="InterPro" id="IPR000223">
    <property type="entry name" value="Pept_S26A_signal_pept_1"/>
</dbReference>
<dbReference type="AlphaFoldDB" id="A2SNK9"/>
<evidence type="ECO:0000259" key="3">
    <source>
        <dbReference type="Pfam" id="PF10502"/>
    </source>
</evidence>
<organism evidence="4 5">
    <name type="scientific">Methylibium petroleiphilum (strain ATCC BAA-1232 / LMG 22953 / PM1)</name>
    <dbReference type="NCBI Taxonomy" id="420662"/>
    <lineage>
        <taxon>Bacteria</taxon>
        <taxon>Pseudomonadati</taxon>
        <taxon>Pseudomonadota</taxon>
        <taxon>Betaproteobacteria</taxon>
        <taxon>Burkholderiales</taxon>
        <taxon>Sphaerotilaceae</taxon>
        <taxon>Methylibium</taxon>
    </lineage>
</organism>
<keyword evidence="2" id="KW-0378">Hydrolase</keyword>
<keyword evidence="2" id="KW-0812">Transmembrane</keyword>
<dbReference type="Gene3D" id="2.10.109.10">
    <property type="entry name" value="Umud Fragment, subunit A"/>
    <property type="match status" value="1"/>
</dbReference>
<dbReference type="RefSeq" id="WP_011831736.1">
    <property type="nucleotide sequence ID" value="NC_008826.1"/>
</dbReference>
<geneLocation type="plasmid" evidence="4 5">
    <name>RPME01</name>
</geneLocation>
<feature type="domain" description="Peptidase S26" evidence="3">
    <location>
        <begin position="75"/>
        <end position="182"/>
    </location>
</feature>
<dbReference type="Pfam" id="PF10502">
    <property type="entry name" value="Peptidase_S26"/>
    <property type="match status" value="1"/>
</dbReference>
<dbReference type="GO" id="GO:0006465">
    <property type="term" value="P:signal peptide processing"/>
    <property type="evidence" value="ECO:0007669"/>
    <property type="project" value="InterPro"/>
</dbReference>
<dbReference type="GO" id="GO:0009003">
    <property type="term" value="F:signal peptidase activity"/>
    <property type="evidence" value="ECO:0007669"/>
    <property type="project" value="UniProtKB-EC"/>
</dbReference>
<protein>
    <recommendedName>
        <fullName evidence="1 2">Signal peptidase I</fullName>
        <ecNumber evidence="2">3.4.21.89</ecNumber>
    </recommendedName>
</protein>
<dbReference type="SUPFAM" id="SSF51306">
    <property type="entry name" value="LexA/Signal peptidase"/>
    <property type="match status" value="1"/>
</dbReference>
<dbReference type="InterPro" id="IPR019533">
    <property type="entry name" value="Peptidase_S26"/>
</dbReference>
<dbReference type="EMBL" id="CP000556">
    <property type="protein sequence ID" value="ABM97148.1"/>
    <property type="molecule type" value="Genomic_DNA"/>
</dbReference>
<dbReference type="GO" id="GO:0004252">
    <property type="term" value="F:serine-type endopeptidase activity"/>
    <property type="evidence" value="ECO:0007669"/>
    <property type="project" value="InterPro"/>
</dbReference>
<evidence type="ECO:0000256" key="1">
    <source>
        <dbReference type="ARBA" id="ARBA00019232"/>
    </source>
</evidence>
<dbReference type="KEGG" id="mpt:Mpe_B0373"/>
<evidence type="ECO:0000256" key="2">
    <source>
        <dbReference type="RuleBase" id="RU362042"/>
    </source>
</evidence>
<reference evidence="4 5" key="1">
    <citation type="journal article" date="2007" name="J. Bacteriol.">
        <title>Whole-genome analysis of the methyl tert-butyl ether-degrading beta-proteobacterium Methylibium petroleiphilum PM1.</title>
        <authorList>
            <person name="Kane S.R."/>
            <person name="Chakicherla A.Y."/>
            <person name="Chain P.S.G."/>
            <person name="Schmidt R."/>
            <person name="Shin M.W."/>
            <person name="Legler T.C."/>
            <person name="Scow K.M."/>
            <person name="Larimer F.W."/>
            <person name="Lucas S.M."/>
            <person name="Richardson P.M."/>
            <person name="Hristova K.R."/>
        </authorList>
    </citation>
    <scope>NUCLEOTIDE SEQUENCE [LARGE SCALE GENOMIC DNA]</scope>
    <source>
        <strain evidence="5">ATCC BAA-1232 / LMG 22953 / PM1</strain>
        <plasmid evidence="4 5">RPME01</plasmid>
    </source>
</reference>
<dbReference type="NCBIfam" id="TIGR02227">
    <property type="entry name" value="sigpep_I_bact"/>
    <property type="match status" value="1"/>
</dbReference>
<dbReference type="HOGENOM" id="CLU_104604_1_1_4"/>
<dbReference type="EC" id="3.4.21.89" evidence="2"/>
<keyword evidence="2" id="KW-1133">Transmembrane helix</keyword>
<keyword evidence="4" id="KW-0614">Plasmid</keyword>
<dbReference type="InterPro" id="IPR036286">
    <property type="entry name" value="LexA/Signal_pep-like_sf"/>
</dbReference>
<dbReference type="eggNOG" id="COG0681">
    <property type="taxonomic scope" value="Bacteria"/>
</dbReference>
<keyword evidence="2" id="KW-0645">Protease</keyword>
<comment type="similarity">
    <text evidence="2">Belongs to the peptidase S26 family.</text>
</comment>
<feature type="transmembrane region" description="Helical" evidence="2">
    <location>
        <begin position="26"/>
        <end position="45"/>
    </location>
</feature>
<keyword evidence="5" id="KW-1185">Reference proteome</keyword>
<proteinExistence type="inferred from homology"/>
<evidence type="ECO:0000313" key="5">
    <source>
        <dbReference type="Proteomes" id="UP000000366"/>
    </source>
</evidence>
<keyword evidence="2" id="KW-0472">Membrane</keyword>
<comment type="subcellular location">
    <subcellularLocation>
        <location evidence="2">Membrane</location>
        <topology evidence="2">Single-pass type II membrane protein</topology>
    </subcellularLocation>
</comment>
<evidence type="ECO:0000313" key="4">
    <source>
        <dbReference type="EMBL" id="ABM97148.1"/>
    </source>
</evidence>
<accession>A2SNK9</accession>
<comment type="catalytic activity">
    <reaction evidence="2">
        <text>Cleavage of hydrophobic, N-terminal signal or leader sequences from secreted and periplasmic proteins.</text>
        <dbReference type="EC" id="3.4.21.89"/>
    </reaction>
</comment>
<dbReference type="Proteomes" id="UP000000366">
    <property type="component" value="Plasmid RPME01"/>
</dbReference>
<sequence length="186" mass="20898">MNAVATFHRTRDWFAAIAEDRARMRFLRLSLIWTAVAWLVVTVAANTISHTYKIGLDLEEVRCMPWRVYVLHFERPQIARGGFVAYRDFEGVMGPNYAGKMIGKMVAGVPGDHVVVKDDFAWVNGAPVGKLIHNAKLGRAPGAFDRDEIVPEGKIFVVGTEPRSFDSRYWGFLDQRSVIGSLSPLF</sequence>
<dbReference type="GO" id="GO:0016020">
    <property type="term" value="C:membrane"/>
    <property type="evidence" value="ECO:0007669"/>
    <property type="project" value="UniProtKB-SubCell"/>
</dbReference>
<gene>
    <name evidence="4" type="ordered locus">Mpe_B0373</name>
</gene>